<reference evidence="19" key="2">
    <citation type="submission" date="2025-09" db="UniProtKB">
        <authorList>
            <consortium name="Ensembl"/>
        </authorList>
    </citation>
    <scope>IDENTIFICATION</scope>
</reference>
<evidence type="ECO:0000256" key="15">
    <source>
        <dbReference type="PIRSR" id="PIRSR606539-3"/>
    </source>
</evidence>
<comment type="similarity">
    <text evidence="3 16">Belongs to the cation transport ATPase (P-type) (TC 3.A.3) family. Type IV subfamily.</text>
</comment>
<dbReference type="Proteomes" id="UP000261500">
    <property type="component" value="Unplaced"/>
</dbReference>
<keyword evidence="4 16" id="KW-0812">Transmembrane</keyword>
<dbReference type="EC" id="7.6.2.1" evidence="16"/>
<keyword evidence="20" id="KW-1185">Reference proteome</keyword>
<dbReference type="InterPro" id="IPR006539">
    <property type="entry name" value="P-type_ATPase_IV"/>
</dbReference>
<feature type="binding site" evidence="14">
    <location>
        <position position="363"/>
    </location>
    <ligand>
        <name>ATP</name>
        <dbReference type="ChEBI" id="CHEBI:30616"/>
    </ligand>
</feature>
<feature type="binding site" evidence="15">
    <location>
        <position position="753"/>
    </location>
    <ligand>
        <name>Mg(2+)</name>
        <dbReference type="ChEBI" id="CHEBI:18420"/>
    </ligand>
</feature>
<keyword evidence="10 16" id="KW-1133">Transmembrane helix</keyword>
<evidence type="ECO:0000256" key="3">
    <source>
        <dbReference type="ARBA" id="ARBA00008109"/>
    </source>
</evidence>
<comment type="subcellular location">
    <subcellularLocation>
        <location evidence="2 16">Membrane</location>
        <topology evidence="2 16">Multi-pass membrane protein</topology>
    </subcellularLocation>
</comment>
<evidence type="ECO:0000256" key="5">
    <source>
        <dbReference type="ARBA" id="ARBA00022723"/>
    </source>
</evidence>
<feature type="transmembrane region" description="Helical" evidence="16">
    <location>
        <begin position="838"/>
        <end position="859"/>
    </location>
</feature>
<reference evidence="19" key="1">
    <citation type="submission" date="2025-08" db="UniProtKB">
        <authorList>
            <consortium name="Ensembl"/>
        </authorList>
    </citation>
    <scope>IDENTIFICATION</scope>
</reference>
<dbReference type="InterPro" id="IPR001757">
    <property type="entry name" value="P_typ_ATPase"/>
</dbReference>
<feature type="binding site" evidence="14">
    <location>
        <position position="729"/>
    </location>
    <ligand>
        <name>ATP</name>
        <dbReference type="ChEBI" id="CHEBI:30616"/>
    </ligand>
</feature>
<dbReference type="GeneTree" id="ENSGT00940000160463"/>
<protein>
    <recommendedName>
        <fullName evidence="16">Phospholipid-transporting ATPase</fullName>
        <ecNumber evidence="16">7.6.2.1</ecNumber>
    </recommendedName>
</protein>
<feature type="active site" description="4-aspartylphosphate intermediate" evidence="13">
    <location>
        <position position="362"/>
    </location>
</feature>
<dbReference type="Gene3D" id="3.40.1110.10">
    <property type="entry name" value="Calcium-transporting ATPase, cytoplasmic domain N"/>
    <property type="match status" value="1"/>
</dbReference>
<keyword evidence="8 15" id="KW-0460">Magnesium</keyword>
<dbReference type="SFLD" id="SFLDG00002">
    <property type="entry name" value="C1.7:_P-type_atpase_like"/>
    <property type="match status" value="1"/>
</dbReference>
<keyword evidence="6 14" id="KW-0547">Nucleotide-binding</keyword>
<name>A0A3B3VEI8_9TELE</name>
<feature type="transmembrane region" description="Helical" evidence="16">
    <location>
        <begin position="294"/>
        <end position="316"/>
    </location>
</feature>
<feature type="domain" description="P-type ATPase N-terminal" evidence="17">
    <location>
        <begin position="13"/>
        <end position="82"/>
    </location>
</feature>
<organism evidence="19 20">
    <name type="scientific">Poecilia latipinna</name>
    <name type="common">sailfin molly</name>
    <dbReference type="NCBI Taxonomy" id="48699"/>
    <lineage>
        <taxon>Eukaryota</taxon>
        <taxon>Metazoa</taxon>
        <taxon>Chordata</taxon>
        <taxon>Craniata</taxon>
        <taxon>Vertebrata</taxon>
        <taxon>Euteleostomi</taxon>
        <taxon>Actinopterygii</taxon>
        <taxon>Neopterygii</taxon>
        <taxon>Teleostei</taxon>
        <taxon>Neoteleostei</taxon>
        <taxon>Acanthomorphata</taxon>
        <taxon>Ovalentaria</taxon>
        <taxon>Atherinomorphae</taxon>
        <taxon>Cyprinodontiformes</taxon>
        <taxon>Poeciliidae</taxon>
        <taxon>Poeciliinae</taxon>
        <taxon>Poecilia</taxon>
    </lineage>
</organism>
<evidence type="ECO:0000313" key="20">
    <source>
        <dbReference type="Proteomes" id="UP000261500"/>
    </source>
</evidence>
<keyword evidence="9 16" id="KW-1278">Translocase</keyword>
<dbReference type="GO" id="GO:0000287">
    <property type="term" value="F:magnesium ion binding"/>
    <property type="evidence" value="ECO:0007669"/>
    <property type="project" value="UniProtKB-UniRule"/>
</dbReference>
<feature type="domain" description="P-type ATPase C-terminal" evidence="18">
    <location>
        <begin position="775"/>
        <end position="1014"/>
    </location>
</feature>
<evidence type="ECO:0000259" key="17">
    <source>
        <dbReference type="Pfam" id="PF16209"/>
    </source>
</evidence>
<dbReference type="GO" id="GO:0007030">
    <property type="term" value="P:Golgi organization"/>
    <property type="evidence" value="ECO:0007669"/>
    <property type="project" value="TreeGrafter"/>
</dbReference>
<feature type="transmembrane region" description="Helical" evidence="16">
    <location>
        <begin position="242"/>
        <end position="274"/>
    </location>
</feature>
<feature type="binding site" evidence="14">
    <location>
        <position position="489"/>
    </location>
    <ligand>
        <name>ATP</name>
        <dbReference type="ChEBI" id="CHEBI:30616"/>
    </ligand>
</feature>
<dbReference type="Ensembl" id="ENSPLAT00000004083.1">
    <property type="protein sequence ID" value="ENSPLAP00000024160.1"/>
    <property type="gene ID" value="ENSPLAG00000010172.1"/>
</dbReference>
<dbReference type="InterPro" id="IPR044492">
    <property type="entry name" value="P_typ_ATPase_HD_dom"/>
</dbReference>
<feature type="binding site" evidence="15">
    <location>
        <position position="749"/>
    </location>
    <ligand>
        <name>Mg(2+)</name>
        <dbReference type="ChEBI" id="CHEBI:18420"/>
    </ligand>
</feature>
<dbReference type="GO" id="GO:0016887">
    <property type="term" value="F:ATP hydrolysis activity"/>
    <property type="evidence" value="ECO:0007669"/>
    <property type="project" value="InterPro"/>
</dbReference>
<evidence type="ECO:0000256" key="16">
    <source>
        <dbReference type="RuleBase" id="RU362033"/>
    </source>
</evidence>
<feature type="binding site" evidence="14">
    <location>
        <position position="627"/>
    </location>
    <ligand>
        <name>ATP</name>
        <dbReference type="ChEBI" id="CHEBI:30616"/>
    </ligand>
</feature>
<evidence type="ECO:0000313" key="19">
    <source>
        <dbReference type="Ensembl" id="ENSPLAP00000024160.1"/>
    </source>
</evidence>
<dbReference type="Gene3D" id="2.70.150.10">
    <property type="entry name" value="Calcium-transporting ATPase, cytoplasmic transduction domain A"/>
    <property type="match status" value="1"/>
</dbReference>
<feature type="binding site" evidence="15">
    <location>
        <position position="364"/>
    </location>
    <ligand>
        <name>Mg(2+)</name>
        <dbReference type="ChEBI" id="CHEBI:18420"/>
    </ligand>
</feature>
<dbReference type="GO" id="GO:0005886">
    <property type="term" value="C:plasma membrane"/>
    <property type="evidence" value="ECO:0007669"/>
    <property type="project" value="TreeGrafter"/>
</dbReference>
<dbReference type="InterPro" id="IPR032630">
    <property type="entry name" value="P_typ_ATPase_c"/>
</dbReference>
<dbReference type="SUPFAM" id="SSF56784">
    <property type="entry name" value="HAD-like"/>
    <property type="match status" value="1"/>
</dbReference>
<dbReference type="NCBIfam" id="TIGR01652">
    <property type="entry name" value="ATPase-Plipid"/>
    <property type="match status" value="1"/>
</dbReference>
<dbReference type="InterPro" id="IPR008250">
    <property type="entry name" value="ATPase_P-typ_transduc_dom_A_sf"/>
</dbReference>
<feature type="binding site" evidence="14">
    <location>
        <position position="448"/>
    </location>
    <ligand>
        <name>ATP</name>
        <dbReference type="ChEBI" id="CHEBI:30616"/>
    </ligand>
</feature>
<dbReference type="SUPFAM" id="SSF81665">
    <property type="entry name" value="Calcium ATPase, transmembrane domain M"/>
    <property type="match status" value="1"/>
</dbReference>
<dbReference type="SUPFAM" id="SSF81653">
    <property type="entry name" value="Calcium ATPase, transduction domain A"/>
    <property type="match status" value="1"/>
</dbReference>
<dbReference type="PANTHER" id="PTHR24092:SF198">
    <property type="entry name" value="PHOSPHOLIPID-TRANSPORTING ATPASE"/>
    <property type="match status" value="1"/>
</dbReference>
<dbReference type="GO" id="GO:0005802">
    <property type="term" value="C:trans-Golgi network"/>
    <property type="evidence" value="ECO:0007669"/>
    <property type="project" value="TreeGrafter"/>
</dbReference>
<feature type="binding site" evidence="14">
    <location>
        <position position="626"/>
    </location>
    <ligand>
        <name>ATP</name>
        <dbReference type="ChEBI" id="CHEBI:30616"/>
    </ligand>
</feature>
<keyword evidence="11 16" id="KW-0472">Membrane</keyword>
<feature type="binding site" evidence="14">
    <location>
        <position position="625"/>
    </location>
    <ligand>
        <name>ATP</name>
        <dbReference type="ChEBI" id="CHEBI:30616"/>
    </ligand>
</feature>
<dbReference type="SUPFAM" id="SSF81660">
    <property type="entry name" value="Metal cation-transporting ATPase, ATP-binding domain N"/>
    <property type="match status" value="1"/>
</dbReference>
<dbReference type="PANTHER" id="PTHR24092">
    <property type="entry name" value="PROBABLE PHOSPHOLIPID-TRANSPORTING ATPASE"/>
    <property type="match status" value="1"/>
</dbReference>
<feature type="binding site" evidence="14">
    <location>
        <position position="364"/>
    </location>
    <ligand>
        <name>ATP</name>
        <dbReference type="ChEBI" id="CHEBI:30616"/>
    </ligand>
</feature>
<feature type="transmembrane region" description="Helical" evidence="16">
    <location>
        <begin position="59"/>
        <end position="89"/>
    </location>
</feature>
<comment type="catalytic activity">
    <reaction evidence="12 16">
        <text>ATP + H2O + phospholipidSide 1 = ADP + phosphate + phospholipidSide 2.</text>
        <dbReference type="EC" id="7.6.2.1"/>
    </reaction>
</comment>
<comment type="cofactor">
    <cofactor evidence="1 15">
        <name>Mg(2+)</name>
        <dbReference type="ChEBI" id="CHEBI:18420"/>
    </cofactor>
</comment>
<dbReference type="Pfam" id="PF16212">
    <property type="entry name" value="PhoLip_ATPase_C"/>
    <property type="match status" value="1"/>
</dbReference>
<dbReference type="InterPro" id="IPR032631">
    <property type="entry name" value="P-type_ATPase_N"/>
</dbReference>
<feature type="transmembrane region" description="Helical" evidence="16">
    <location>
        <begin position="805"/>
        <end position="826"/>
    </location>
</feature>
<dbReference type="SFLD" id="SFLDS00003">
    <property type="entry name" value="Haloacid_Dehalogenase"/>
    <property type="match status" value="1"/>
</dbReference>
<feature type="transmembrane region" description="Helical" evidence="16">
    <location>
        <begin position="889"/>
        <end position="912"/>
    </location>
</feature>
<evidence type="ECO:0000256" key="10">
    <source>
        <dbReference type="ARBA" id="ARBA00022989"/>
    </source>
</evidence>
<sequence length="1079" mass="121912">LTWEVKANSRHYHKHKQRKSFLCFTWGRYSDNVVRSHKYSLLTFLPLTLFEQFQRAANIYFLLMVVLQCVPAISSIPWYITIIPLLVVLSVRGLKDLASDMARRRCDSEINSRPCDVLVSQFMTAQWKDVCVGDLLRIRRDQIIPADLLLLSSSEPHSLCYVETADIDETNLKYRQALGATHNELTSHPSEEALGAFNVVLCEEPNNRLYTFRGQLQWQGECFLLENEHVLLRGTVLRNTDFAYGLTIYTIVLSVLLAALLLAIGAGVSSYQVMTQTSFLSALVVDGNPAYNGFLVYWSYIILLSPAMPIALYIRFEVIHTIHSKFIGWDLEMYWKQTDKPAEARNTSLSEELGQVGYLLSDKTGTLTQNRLLLRQCCIAGQIYPMDLSWNPFSSGGLRMFSPTLVETLRGQRCPVTTQFLSALALCHTVMAEWKEGSPVYQAASPDEETLVGAARELGWVFLSRTRDFVVVSELGATRQYQLLALLDFTSKRRRMSVLRDPEGGLKLYCKGADVVILERLQKNCPHQESTEMALELFAEACLRTLCIAVRSVPEALWERWSETLALSAAMATCERDTLLEKLYDEMERDLLLLGVTAIEDRLQEGVPETIALLQEAGIRVWVLTGDKKTAVNIGYACRLLHPESRLLEWQELRQILQSADPQVSFFKAKQTELWATHKEMARAKTSVVLTGSELQAEFEERPEWGASFMSLAEQCQSVLCCRVTPAQKAEIVKLVRKHTASITMSIGDGANDVNMIKAHIGVGLAGREGGQAVHNADFAVSQFRFLQRLLLVHGRWSYRRISLFLRYFLFKTCGFALVHIWFGILNGFSAQQSLYETWFIALYTVFYTAVPVMCMAFFEQDVSAESSLKFPELYKSGQKKELSSPRKLVTYLLYAVYMSLVLFFIPCGVFYNTAYDYQTMAVTVSMAATFAVTVILTKYWTKFNIAALCVSVVMFFICTRITHSTRLFQSSPVDYFFLVSEKAFIDPVVWLTALLTAWTAVLPSVTFHAFNVILSVHNKHKIHNSSPPPVELTSRFARGSSLRRSSYAISQGAGPGRLIHSATSIQRAEALKEEKVST</sequence>
<feature type="binding site" evidence="14">
    <location>
        <position position="362"/>
    </location>
    <ligand>
        <name>ATP</name>
        <dbReference type="ChEBI" id="CHEBI:30616"/>
    </ligand>
</feature>
<dbReference type="Pfam" id="PF16209">
    <property type="entry name" value="PhoLip_ATPase_N"/>
    <property type="match status" value="1"/>
</dbReference>
<dbReference type="Pfam" id="PF13246">
    <property type="entry name" value="Cation_ATPase"/>
    <property type="match status" value="1"/>
</dbReference>
<evidence type="ECO:0000256" key="8">
    <source>
        <dbReference type="ARBA" id="ARBA00022842"/>
    </source>
</evidence>
<dbReference type="SFLD" id="SFLDF00027">
    <property type="entry name" value="p-type_atpase"/>
    <property type="match status" value="1"/>
</dbReference>
<feature type="transmembrane region" description="Helical" evidence="16">
    <location>
        <begin position="989"/>
        <end position="1015"/>
    </location>
</feature>
<feature type="binding site" evidence="14">
    <location>
        <position position="511"/>
    </location>
    <ligand>
        <name>ATP</name>
        <dbReference type="ChEBI" id="CHEBI:30616"/>
    </ligand>
</feature>
<feature type="binding site" evidence="14">
    <location>
        <position position="753"/>
    </location>
    <ligand>
        <name>ATP</name>
        <dbReference type="ChEBI" id="CHEBI:30616"/>
    </ligand>
</feature>
<dbReference type="InterPro" id="IPR023298">
    <property type="entry name" value="ATPase_P-typ_TM_dom_sf"/>
</dbReference>
<feature type="binding site" evidence="14">
    <location>
        <position position="723"/>
    </location>
    <ligand>
        <name>ATP</name>
        <dbReference type="ChEBI" id="CHEBI:30616"/>
    </ligand>
</feature>
<dbReference type="InterPro" id="IPR036412">
    <property type="entry name" value="HAD-like_sf"/>
</dbReference>
<feature type="binding site" evidence="14">
    <location>
        <position position="544"/>
    </location>
    <ligand>
        <name>ATP</name>
        <dbReference type="ChEBI" id="CHEBI:30616"/>
    </ligand>
</feature>
<dbReference type="Gene3D" id="3.40.50.1000">
    <property type="entry name" value="HAD superfamily/HAD-like"/>
    <property type="match status" value="1"/>
</dbReference>
<proteinExistence type="inferred from homology"/>
<feature type="transmembrane region" description="Helical" evidence="16">
    <location>
        <begin position="944"/>
        <end position="963"/>
    </location>
</feature>
<dbReference type="PROSITE" id="PS00154">
    <property type="entry name" value="ATPASE_E1_E2"/>
    <property type="match status" value="1"/>
</dbReference>
<evidence type="ECO:0000256" key="2">
    <source>
        <dbReference type="ARBA" id="ARBA00004141"/>
    </source>
</evidence>
<evidence type="ECO:0000256" key="7">
    <source>
        <dbReference type="ARBA" id="ARBA00022840"/>
    </source>
</evidence>
<dbReference type="STRING" id="48699.ENSPLAP00000024160"/>
<evidence type="ECO:0000256" key="1">
    <source>
        <dbReference type="ARBA" id="ARBA00001946"/>
    </source>
</evidence>
<evidence type="ECO:0000259" key="18">
    <source>
        <dbReference type="Pfam" id="PF16212"/>
    </source>
</evidence>
<evidence type="ECO:0000256" key="12">
    <source>
        <dbReference type="ARBA" id="ARBA00034036"/>
    </source>
</evidence>
<feature type="transmembrane region" description="Helical" evidence="16">
    <location>
        <begin position="918"/>
        <end position="937"/>
    </location>
</feature>
<dbReference type="PRINTS" id="PR00119">
    <property type="entry name" value="CATATPASE"/>
</dbReference>
<accession>A0A3B3VEI8</accession>
<evidence type="ECO:0000256" key="4">
    <source>
        <dbReference type="ARBA" id="ARBA00022692"/>
    </source>
</evidence>
<dbReference type="GO" id="GO:0005524">
    <property type="term" value="F:ATP binding"/>
    <property type="evidence" value="ECO:0007669"/>
    <property type="project" value="UniProtKB-UniRule"/>
</dbReference>
<dbReference type="InterPro" id="IPR023214">
    <property type="entry name" value="HAD_sf"/>
</dbReference>
<evidence type="ECO:0000256" key="6">
    <source>
        <dbReference type="ARBA" id="ARBA00022741"/>
    </source>
</evidence>
<evidence type="ECO:0000256" key="9">
    <source>
        <dbReference type="ARBA" id="ARBA00022967"/>
    </source>
</evidence>
<dbReference type="FunFam" id="3.40.50.1000:FF:000014">
    <property type="entry name" value="Phospholipid-transporting ATPase"/>
    <property type="match status" value="1"/>
</dbReference>
<keyword evidence="5 15" id="KW-0479">Metal-binding</keyword>
<dbReference type="GO" id="GO:0140326">
    <property type="term" value="F:ATPase-coupled intramembrane lipid transporter activity"/>
    <property type="evidence" value="ECO:0007669"/>
    <property type="project" value="UniProtKB-EC"/>
</dbReference>
<dbReference type="InterPro" id="IPR018303">
    <property type="entry name" value="ATPase_P-typ_P_site"/>
</dbReference>
<dbReference type="AlphaFoldDB" id="A0A3B3VEI8"/>
<keyword evidence="7 14" id="KW-0067">ATP-binding</keyword>
<dbReference type="NCBIfam" id="TIGR01494">
    <property type="entry name" value="ATPase_P-type"/>
    <property type="match status" value="1"/>
</dbReference>
<dbReference type="GO" id="GO:0045332">
    <property type="term" value="P:phospholipid translocation"/>
    <property type="evidence" value="ECO:0007669"/>
    <property type="project" value="TreeGrafter"/>
</dbReference>
<evidence type="ECO:0000256" key="11">
    <source>
        <dbReference type="ARBA" id="ARBA00023136"/>
    </source>
</evidence>
<feature type="binding site" evidence="15">
    <location>
        <position position="362"/>
    </location>
    <ligand>
        <name>Mg(2+)</name>
        <dbReference type="ChEBI" id="CHEBI:18420"/>
    </ligand>
</feature>
<evidence type="ECO:0000256" key="13">
    <source>
        <dbReference type="PIRSR" id="PIRSR606539-1"/>
    </source>
</evidence>
<evidence type="ECO:0000256" key="14">
    <source>
        <dbReference type="PIRSR" id="PIRSR606539-2"/>
    </source>
</evidence>
<feature type="binding site" evidence="14">
    <location>
        <position position="752"/>
    </location>
    <ligand>
        <name>ATP</name>
        <dbReference type="ChEBI" id="CHEBI:30616"/>
    </ligand>
</feature>
<dbReference type="InterPro" id="IPR023299">
    <property type="entry name" value="ATPase_P-typ_cyto_dom_N"/>
</dbReference>